<dbReference type="Pfam" id="PF00005">
    <property type="entry name" value="ABC_tran"/>
    <property type="match status" value="1"/>
</dbReference>
<dbReference type="GO" id="GO:0005524">
    <property type="term" value="F:ATP binding"/>
    <property type="evidence" value="ECO:0007669"/>
    <property type="project" value="UniProtKB-KW"/>
</dbReference>
<evidence type="ECO:0000313" key="7">
    <source>
        <dbReference type="Proteomes" id="UP001403385"/>
    </source>
</evidence>
<dbReference type="GO" id="GO:0098796">
    <property type="term" value="C:membrane protein complex"/>
    <property type="evidence" value="ECO:0007669"/>
    <property type="project" value="UniProtKB-ARBA"/>
</dbReference>
<reference evidence="6 7" key="1">
    <citation type="submission" date="2024-04" db="EMBL/GenBank/DDBJ databases">
        <title>Novel genus in family Flammeovirgaceae.</title>
        <authorList>
            <person name="Nguyen T.H."/>
            <person name="Vuong T.Q."/>
            <person name="Le H."/>
            <person name="Kim S.-G."/>
        </authorList>
    </citation>
    <scope>NUCLEOTIDE SEQUENCE [LARGE SCALE GENOMIC DNA]</scope>
    <source>
        <strain evidence="6 7">JCM 23209</strain>
    </source>
</reference>
<evidence type="ECO:0000256" key="1">
    <source>
        <dbReference type="ARBA" id="ARBA00022448"/>
    </source>
</evidence>
<feature type="domain" description="ABC transporter" evidence="5">
    <location>
        <begin position="2"/>
        <end position="232"/>
    </location>
</feature>
<protein>
    <submittedName>
        <fullName evidence="6">ABC transporter ATP-binding protein</fullName>
    </submittedName>
</protein>
<keyword evidence="2" id="KW-0547">Nucleotide-binding</keyword>
<comment type="caution">
    <text evidence="6">The sequence shown here is derived from an EMBL/GenBank/DDBJ whole genome shotgun (WGS) entry which is preliminary data.</text>
</comment>
<dbReference type="FunFam" id="3.40.50.300:FF:000032">
    <property type="entry name" value="Export ABC transporter ATP-binding protein"/>
    <property type="match status" value="1"/>
</dbReference>
<dbReference type="GO" id="GO:0005886">
    <property type="term" value="C:plasma membrane"/>
    <property type="evidence" value="ECO:0007669"/>
    <property type="project" value="TreeGrafter"/>
</dbReference>
<evidence type="ECO:0000313" key="6">
    <source>
        <dbReference type="EMBL" id="MEN7547785.1"/>
    </source>
</evidence>
<comment type="similarity">
    <text evidence="4">Belongs to the ABC transporter superfamily. Macrolide exporter (TC 3.A.1.122) family.</text>
</comment>
<evidence type="ECO:0000256" key="3">
    <source>
        <dbReference type="ARBA" id="ARBA00022840"/>
    </source>
</evidence>
<evidence type="ECO:0000256" key="4">
    <source>
        <dbReference type="ARBA" id="ARBA00038388"/>
    </source>
</evidence>
<proteinExistence type="inferred from homology"/>
<dbReference type="RefSeq" id="WP_346820568.1">
    <property type="nucleotide sequence ID" value="NZ_JBDKWZ010000003.1"/>
</dbReference>
<keyword evidence="7" id="KW-1185">Reference proteome</keyword>
<gene>
    <name evidence="6" type="ORF">AAG747_07690</name>
</gene>
<dbReference type="InterPro" id="IPR003439">
    <property type="entry name" value="ABC_transporter-like_ATP-bd"/>
</dbReference>
<dbReference type="Gene3D" id="3.40.50.300">
    <property type="entry name" value="P-loop containing nucleotide triphosphate hydrolases"/>
    <property type="match status" value="1"/>
</dbReference>
<accession>A0AAW9S5U2</accession>
<dbReference type="GO" id="GO:0016887">
    <property type="term" value="F:ATP hydrolysis activity"/>
    <property type="evidence" value="ECO:0007669"/>
    <property type="project" value="InterPro"/>
</dbReference>
<dbReference type="InterPro" id="IPR027417">
    <property type="entry name" value="P-loop_NTPase"/>
</dbReference>
<dbReference type="Proteomes" id="UP001403385">
    <property type="component" value="Unassembled WGS sequence"/>
</dbReference>
<dbReference type="EMBL" id="JBDKWZ010000003">
    <property type="protein sequence ID" value="MEN7547785.1"/>
    <property type="molecule type" value="Genomic_DNA"/>
</dbReference>
<evidence type="ECO:0000259" key="5">
    <source>
        <dbReference type="PROSITE" id="PS50893"/>
    </source>
</evidence>
<dbReference type="SMART" id="SM00382">
    <property type="entry name" value="AAA"/>
    <property type="match status" value="1"/>
</dbReference>
<organism evidence="6 7">
    <name type="scientific">Rapidithrix thailandica</name>
    <dbReference type="NCBI Taxonomy" id="413964"/>
    <lineage>
        <taxon>Bacteria</taxon>
        <taxon>Pseudomonadati</taxon>
        <taxon>Bacteroidota</taxon>
        <taxon>Cytophagia</taxon>
        <taxon>Cytophagales</taxon>
        <taxon>Flammeovirgaceae</taxon>
        <taxon>Rapidithrix</taxon>
    </lineage>
</organism>
<name>A0AAW9S5U2_9BACT</name>
<dbReference type="GO" id="GO:0022857">
    <property type="term" value="F:transmembrane transporter activity"/>
    <property type="evidence" value="ECO:0007669"/>
    <property type="project" value="TreeGrafter"/>
</dbReference>
<dbReference type="InterPro" id="IPR017911">
    <property type="entry name" value="MacB-like_ATP-bd"/>
</dbReference>
<dbReference type="InterPro" id="IPR003593">
    <property type="entry name" value="AAA+_ATPase"/>
</dbReference>
<keyword evidence="3 6" id="KW-0067">ATP-binding</keyword>
<dbReference type="InterPro" id="IPR015854">
    <property type="entry name" value="ABC_transpr_LolD-like"/>
</dbReference>
<dbReference type="CDD" id="cd03255">
    <property type="entry name" value="ABC_MJ0796_LolCDE_FtsE"/>
    <property type="match status" value="1"/>
</dbReference>
<dbReference type="PROSITE" id="PS50893">
    <property type="entry name" value="ABC_TRANSPORTER_2"/>
    <property type="match status" value="1"/>
</dbReference>
<dbReference type="AlphaFoldDB" id="A0AAW9S5U2"/>
<dbReference type="PANTHER" id="PTHR24220">
    <property type="entry name" value="IMPORT ATP-BINDING PROTEIN"/>
    <property type="match status" value="1"/>
</dbReference>
<sequence>MIKLHHITKNYTLGKDKVEALGPISLEVGAGEFVLIKGPSGCGKTTLLLALGGMLHPSGGSVEVAGQNLYELSEKERARFRGEQIGFVFQMFHLLPYLTVLENVLLSKKQQPAINRDKAVELLIQLNIQNRLNHTPAELSAGEKQRTALARAILKQPKLILADEPTGNLDPETGQEVVRYLARYSQQGGTVVMVTHGDQADALATRIIRLKNGKVTEDRRNTGISIERSVKK</sequence>
<dbReference type="SUPFAM" id="SSF52540">
    <property type="entry name" value="P-loop containing nucleoside triphosphate hydrolases"/>
    <property type="match status" value="1"/>
</dbReference>
<keyword evidence="1" id="KW-0813">Transport</keyword>
<evidence type="ECO:0000256" key="2">
    <source>
        <dbReference type="ARBA" id="ARBA00022741"/>
    </source>
</evidence>